<comment type="caution">
    <text evidence="1">The sequence shown here is derived from an EMBL/GenBank/DDBJ whole genome shotgun (WGS) entry which is preliminary data.</text>
</comment>
<evidence type="ECO:0000313" key="2">
    <source>
        <dbReference type="Proteomes" id="UP000016543"/>
    </source>
</evidence>
<gene>
    <name evidence="1" type="ORF">OS145_09735</name>
</gene>
<keyword evidence="2" id="KW-1185">Reference proteome</keyword>
<organism evidence="1 2">
    <name type="scientific">Idiomarina baltica OS145</name>
    <dbReference type="NCBI Taxonomy" id="314276"/>
    <lineage>
        <taxon>Bacteria</taxon>
        <taxon>Pseudomonadati</taxon>
        <taxon>Pseudomonadota</taxon>
        <taxon>Gammaproteobacteria</taxon>
        <taxon>Alteromonadales</taxon>
        <taxon>Idiomarinaceae</taxon>
        <taxon>Idiomarina</taxon>
    </lineage>
</organism>
<reference evidence="1 2" key="1">
    <citation type="submission" date="2006-01" db="EMBL/GenBank/DDBJ databases">
        <authorList>
            <person name="Brettar I."/>
            <person name="Hofle M."/>
            <person name="Ferriera S."/>
            <person name="Johnson J."/>
            <person name="Kravitz S."/>
            <person name="Halpern A."/>
            <person name="Remington K."/>
            <person name="Beeson K."/>
            <person name="Tran B."/>
            <person name="Rogers Y.-H."/>
            <person name="Friedman R."/>
            <person name="Venter J.C."/>
        </authorList>
    </citation>
    <scope>NUCLEOTIDE SEQUENCE [LARGE SCALE GENOMIC DNA]</scope>
    <source>
        <strain evidence="1 2">OS145</strain>
    </source>
</reference>
<dbReference type="EMBL" id="AAMX01000015">
    <property type="protein sequence ID" value="EAQ31558.1"/>
    <property type="molecule type" value="Genomic_DNA"/>
</dbReference>
<evidence type="ECO:0000313" key="1">
    <source>
        <dbReference type="EMBL" id="EAQ31558.1"/>
    </source>
</evidence>
<accession>A0ABP2CPF8</accession>
<dbReference type="Proteomes" id="UP000016543">
    <property type="component" value="Unassembled WGS sequence"/>
</dbReference>
<name>A0ABP2CPF8_9GAMM</name>
<dbReference type="RefSeq" id="WP_006954798.1">
    <property type="nucleotide sequence ID" value="NZ_CH672403.1"/>
</dbReference>
<sequence length="260" mass="29356">MAQDILQSVKTIFSKPDSDFFIELNEGSPPGHASSRIFKGDLSITISRDLAKAEISDINLFTLVAFTICHEIAHCLGGHLKVIDKSILDSKSIEAHADYIGARLMSWYFGTLPDNDKINNLEFYKSFRDDPFHQLTDAFLYIKKYTFDMEGMGRYPTNGYRLTLIIGGVYSYLARIGVLNRNILHLMAKTILRSGISSSEAFSAMINSNSNAQVQVNLQQLVDDGLTDKATNLREIKVEYWFLFATHQQIQSIVDQQVLQ</sequence>
<protein>
    <submittedName>
        <fullName evidence="1">Uncharacterized protein</fullName>
    </submittedName>
</protein>
<proteinExistence type="predicted"/>